<dbReference type="HOGENOM" id="CLU_004390_0_0_1"/>
<dbReference type="OrthoDB" id="310853at2759"/>
<evidence type="ECO:0000313" key="13">
    <source>
        <dbReference type="Proteomes" id="UP000054053"/>
    </source>
</evidence>
<evidence type="ECO:0000256" key="8">
    <source>
        <dbReference type="SAM" id="MobiDB-lite"/>
    </source>
</evidence>
<feature type="region of interest" description="Disordered" evidence="8">
    <location>
        <begin position="327"/>
        <end position="359"/>
    </location>
</feature>
<reference evidence="13" key="2">
    <citation type="journal article" date="2016" name="Genome Announc.">
        <title>Genome sequence of Ustilaginoidea virens IPU010, a rice pathogenic fungus causing false smut.</title>
        <authorList>
            <person name="Kumagai T."/>
            <person name="Ishii T."/>
            <person name="Terai G."/>
            <person name="Umemura M."/>
            <person name="Machida M."/>
            <person name="Asai K."/>
        </authorList>
    </citation>
    <scope>NUCLEOTIDE SEQUENCE [LARGE SCALE GENOMIC DNA]</scope>
    <source>
        <strain evidence="13">IPU010</strain>
    </source>
</reference>
<dbReference type="KEGG" id="uvi:66063532"/>
<proteinExistence type="inferred from homology"/>
<dbReference type="GO" id="GO:0043111">
    <property type="term" value="P:replication fork arrest"/>
    <property type="evidence" value="ECO:0007669"/>
    <property type="project" value="TreeGrafter"/>
</dbReference>
<comment type="similarity">
    <text evidence="2">Belongs to the timeless family.</text>
</comment>
<accession>A0A063BS77</accession>
<protein>
    <recommendedName>
        <fullName evidence="3">Topoisomerase 1-associated factor 1</fullName>
    </recommendedName>
</protein>
<evidence type="ECO:0000259" key="9">
    <source>
        <dbReference type="Pfam" id="PF04821"/>
    </source>
</evidence>
<keyword evidence="12" id="KW-1185">Reference proteome</keyword>
<evidence type="ECO:0000313" key="10">
    <source>
        <dbReference type="EMBL" id="GAO18917.1"/>
    </source>
</evidence>
<evidence type="ECO:0000256" key="1">
    <source>
        <dbReference type="ARBA" id="ARBA00004123"/>
    </source>
</evidence>
<name>A0A063BS77_USTVR</name>
<evidence type="ECO:0000256" key="2">
    <source>
        <dbReference type="ARBA" id="ARBA00008174"/>
    </source>
</evidence>
<feature type="compositionally biased region" description="Basic residues" evidence="8">
    <location>
        <begin position="942"/>
        <end position="951"/>
    </location>
</feature>
<feature type="compositionally biased region" description="Acidic residues" evidence="8">
    <location>
        <begin position="575"/>
        <end position="591"/>
    </location>
</feature>
<evidence type="ECO:0000256" key="7">
    <source>
        <dbReference type="ARBA" id="ARBA00023306"/>
    </source>
</evidence>
<reference evidence="11" key="3">
    <citation type="submission" date="2020-03" db="EMBL/GenBank/DDBJ databases">
        <title>A mixture of massive structural variations and highly conserved coding sequences in Ustilaginoidea virens genome.</title>
        <authorList>
            <person name="Zhang K."/>
            <person name="Zhao Z."/>
            <person name="Zhang Z."/>
            <person name="Li Y."/>
            <person name="Hsiang T."/>
            <person name="Sun W."/>
        </authorList>
    </citation>
    <scope>NUCLEOTIDE SEQUENCE</scope>
    <source>
        <strain evidence="11">UV-8b</strain>
    </source>
</reference>
<evidence type="ECO:0000256" key="3">
    <source>
        <dbReference type="ARBA" id="ARBA00021529"/>
    </source>
</evidence>
<feature type="compositionally biased region" description="Acidic residues" evidence="8">
    <location>
        <begin position="1065"/>
        <end position="1076"/>
    </location>
</feature>
<evidence type="ECO:0000256" key="4">
    <source>
        <dbReference type="ARBA" id="ARBA00022880"/>
    </source>
</evidence>
<feature type="region of interest" description="Disordered" evidence="8">
    <location>
        <begin position="1015"/>
        <end position="1138"/>
    </location>
</feature>
<dbReference type="GO" id="GO:0003677">
    <property type="term" value="F:DNA binding"/>
    <property type="evidence" value="ECO:0007669"/>
    <property type="project" value="TreeGrafter"/>
</dbReference>
<feature type="compositionally biased region" description="Basic residues" evidence="8">
    <location>
        <begin position="557"/>
        <end position="566"/>
    </location>
</feature>
<sequence>MELQDAEADVVHPEVRAHINSLVSALGGASTDDDGQYQLGDDALEVLRDLKRWLRFYDEKTNRMDVARCIHQANLIEGDILPILKMWPENEANNSKFRSRIALACFELMVPLTWPMDWDKERMTVNHHRHIPVLELAQVQYKRAIINFDSARILHAAVRVALPALALPMGDRTTRDQGIIKLALFFLRNMASIAPPPNVKYEGDESQISRSATIDAFSYQDVFHLLLTLASNMGGDFRTEDTTVMEIIFHLVKRVDAEKLFMNEGQFHKAKAGELSAMMKKESAMLRSHNLKGPTRHNRFGTMIWVKRDGNKMSALSGQDALADATIRNQKMDDNKTFKPPRRARKENKDDRELGPPAKLNARANDQLRKFVQDFLDSGFNPLFQHTRKTIDREAPHLLAYHRRQFFYLVAWFLEAERIRRKAKMPAPQPSDKDVNSFHLVAGVLNQEMFVTLTRALHESYDMKDWAELTSVMRCLTQILLTVQEMAASGNEDDQEIAENALSRLFYEETTHDIVANIIRTYNGQGFDYLDAATELVHHFLRILELYSNRNADMQVRSRKRSKKRHAPDAGSGGEEQDDADVDNSAAEEEAAERISKERKFDFHRFCSRFTPQGVVDSFTRFTKHYRDLTDSQLKRAHRYFYRLAFKQQMSVMLFRVDIIHLLYNMIQGPDHLDKSASMYRDWEELVKQILRKCCKKLQERPELIIELLFSKMQGTAFFLEYGYEKQTVSKSQPKPGAELEFKHTEERDEQIAIAVGALLDKNAGAHIDWVRKTLSDAEYERSAWLAAENARHDAPELFGDEPRVDGEPKTHPVFSVRPDNAERQTAIFKNSYLRLLMKLAGMRLMGPASEETPESAWIIPEDVSPAQLKDTIHFINQAEFSPPTFENGLLAENQLKRKTAPRIKAAFDDDQDDDADGFLDDDALFPAGGPTARRLADGRKPPNRSRKRRKGNDAEDADTDDAALLNDRAEKRQLKELEKARRIKSALYVRDGDDEFDSDEDEAFFAREREIAARAKRAAETSFAQPLVGSRNGKSSALLDESDADDADGMNADGRGGMGSSREEDADDDEADVEPVDSGGGGSRKRRRTSMEDDEGDDADVDMDARGPRTTKAGETEAVVARRPRVRGGFVLDSDEE</sequence>
<keyword evidence="7" id="KW-0131">Cell cycle</keyword>
<dbReference type="GO" id="GO:0000076">
    <property type="term" value="P:DNA replication checkpoint signaling"/>
    <property type="evidence" value="ECO:0007669"/>
    <property type="project" value="TreeGrafter"/>
</dbReference>
<dbReference type="Proteomes" id="UP000054053">
    <property type="component" value="Unassembled WGS sequence"/>
</dbReference>
<evidence type="ECO:0000256" key="6">
    <source>
        <dbReference type="ARBA" id="ARBA00023254"/>
    </source>
</evidence>
<dbReference type="GO" id="GO:0031298">
    <property type="term" value="C:replication fork protection complex"/>
    <property type="evidence" value="ECO:0007669"/>
    <property type="project" value="TreeGrafter"/>
</dbReference>
<dbReference type="EMBL" id="CP072754">
    <property type="protein sequence ID" value="QUC18513.1"/>
    <property type="molecule type" value="Genomic_DNA"/>
</dbReference>
<keyword evidence="6" id="KW-0469">Meiosis</keyword>
<feature type="compositionally biased region" description="Acidic residues" evidence="8">
    <location>
        <begin position="1093"/>
        <end position="1103"/>
    </location>
</feature>
<dbReference type="Pfam" id="PF04821">
    <property type="entry name" value="TIMELESS"/>
    <property type="match status" value="1"/>
</dbReference>
<dbReference type="Proteomes" id="UP000027002">
    <property type="component" value="Chromosome 2"/>
</dbReference>
<feature type="region of interest" description="Disordered" evidence="8">
    <location>
        <begin position="555"/>
        <end position="591"/>
    </location>
</feature>
<comment type="subcellular location">
    <subcellularLocation>
        <location evidence="1">Nucleus</location>
    </subcellularLocation>
</comment>
<dbReference type="GO" id="GO:0051321">
    <property type="term" value="P:meiotic cell cycle"/>
    <property type="evidence" value="ECO:0007669"/>
    <property type="project" value="UniProtKB-KW"/>
</dbReference>
<dbReference type="PANTHER" id="PTHR22940:SF4">
    <property type="entry name" value="PROTEIN TIMELESS HOMOLOG"/>
    <property type="match status" value="1"/>
</dbReference>
<keyword evidence="5" id="KW-0539">Nucleus</keyword>
<evidence type="ECO:0000313" key="12">
    <source>
        <dbReference type="Proteomes" id="UP000027002"/>
    </source>
</evidence>
<keyword evidence="4" id="KW-0236">DNA replication inhibitor</keyword>
<dbReference type="STRING" id="1159556.A0A063BS77"/>
<feature type="domain" description="Timeless N-terminal" evidence="9">
    <location>
        <begin position="36"/>
        <end position="306"/>
    </location>
</feature>
<feature type="compositionally biased region" description="Basic and acidic residues" evidence="8">
    <location>
        <begin position="1104"/>
        <end position="1116"/>
    </location>
</feature>
<dbReference type="GeneID" id="66063532"/>
<dbReference type="InterPro" id="IPR044998">
    <property type="entry name" value="Timeless"/>
</dbReference>
<dbReference type="PANTHER" id="PTHR22940">
    <property type="entry name" value="TIMEOUT/TIMELESS-2"/>
    <property type="match status" value="1"/>
</dbReference>
<evidence type="ECO:0000313" key="11">
    <source>
        <dbReference type="EMBL" id="QUC18513.1"/>
    </source>
</evidence>
<dbReference type="GO" id="GO:0006281">
    <property type="term" value="P:DNA repair"/>
    <property type="evidence" value="ECO:0007669"/>
    <property type="project" value="TreeGrafter"/>
</dbReference>
<evidence type="ECO:0000256" key="5">
    <source>
        <dbReference type="ARBA" id="ARBA00023242"/>
    </source>
</evidence>
<organism evidence="10 13">
    <name type="scientific">Ustilaginoidea virens</name>
    <name type="common">Rice false smut fungus</name>
    <name type="synonym">Villosiclava virens</name>
    <dbReference type="NCBI Taxonomy" id="1159556"/>
    <lineage>
        <taxon>Eukaryota</taxon>
        <taxon>Fungi</taxon>
        <taxon>Dikarya</taxon>
        <taxon>Ascomycota</taxon>
        <taxon>Pezizomycotina</taxon>
        <taxon>Sordariomycetes</taxon>
        <taxon>Hypocreomycetidae</taxon>
        <taxon>Hypocreales</taxon>
        <taxon>Clavicipitaceae</taxon>
        <taxon>Ustilaginoidea</taxon>
    </lineage>
</organism>
<dbReference type="RefSeq" id="XP_042996186.1">
    <property type="nucleotide sequence ID" value="XM_043140252.1"/>
</dbReference>
<dbReference type="InterPro" id="IPR006906">
    <property type="entry name" value="Timeless_N"/>
</dbReference>
<reference evidence="10" key="1">
    <citation type="journal article" date="2016" name="Genome Announc.">
        <title>Genome Sequence of Ustilaginoidea virens IPU010, a Rice Pathogenic Fungus Causing False Smut.</title>
        <authorList>
            <person name="Kumagai T."/>
            <person name="Ishii T."/>
            <person name="Terai G."/>
            <person name="Umemura M."/>
            <person name="Machida M."/>
            <person name="Asai K."/>
        </authorList>
    </citation>
    <scope>NUCLEOTIDE SEQUENCE [LARGE SCALE GENOMIC DNA]</scope>
    <source>
        <strain evidence="10">IPU010</strain>
    </source>
</reference>
<dbReference type="EMBL" id="BBTG02000014">
    <property type="protein sequence ID" value="GAO18917.1"/>
    <property type="molecule type" value="Genomic_DNA"/>
</dbReference>
<feature type="region of interest" description="Disordered" evidence="8">
    <location>
        <begin position="918"/>
        <end position="965"/>
    </location>
</feature>
<dbReference type="AlphaFoldDB" id="A0A063BS77"/>
<gene>
    <name evidence="11" type="ORF">UV8b_02754</name>
    <name evidence="10" type="ORF">UVI_02030860</name>
</gene>